<sequence length="355" mass="39272">MKNKFMAVMLSLFAISNASAQKMEATNSTIDCGQIVYNKPITVEFEVRNKGNKALRIQSVRKSCGCTEIDYPQSNISAGTLFKVRTTYDAAQMGHFEKQIELYGEGGKESLMLTLKGIVVEEVSDYSGNYPFKLGDIQAEKNNIEFDDVNRGDRPSQKIHIMNTSSKAIQPTVMHLPNYLKADISPSTIAPGKGGVITLTLDSRELRDFGLTQTSVYLGMFPGDKVSPKKELTISAVLLPGFENMTPEEKLLAPKMLVMPTTLEYDTAFDGRRNKKEEIDITNYGVSTLEIQSLQMFTSGLNLSLSNTRIGPGEVGKLKVSVNEKQLKGARSTPRILMITNDPEQPKVIITIKIK</sequence>
<keyword evidence="1" id="KW-0732">Signal</keyword>
<proteinExistence type="predicted"/>
<protein>
    <recommendedName>
        <fullName evidence="4">DUF1573 domain-containing protein</fullName>
    </recommendedName>
</protein>
<comment type="caution">
    <text evidence="2">The sequence shown here is derived from an EMBL/GenBank/DDBJ whole genome shotgun (WGS) entry which is preliminary data.</text>
</comment>
<dbReference type="Proteomes" id="UP000010433">
    <property type="component" value="Unassembled WGS sequence"/>
</dbReference>
<dbReference type="InterPro" id="IPR011467">
    <property type="entry name" value="DUF1573"/>
</dbReference>
<feature type="chain" id="PRO_5003954606" description="DUF1573 domain-containing protein" evidence="1">
    <location>
        <begin position="21"/>
        <end position="355"/>
    </location>
</feature>
<feature type="signal peptide" evidence="1">
    <location>
        <begin position="1"/>
        <end position="20"/>
    </location>
</feature>
<dbReference type="PATRIC" id="fig|1127699.3.peg.559"/>
<evidence type="ECO:0000256" key="1">
    <source>
        <dbReference type="SAM" id="SignalP"/>
    </source>
</evidence>
<reference evidence="2 3" key="1">
    <citation type="submission" date="2012-05" db="EMBL/GenBank/DDBJ databases">
        <authorList>
            <person name="Weinstock G."/>
            <person name="Sodergren E."/>
            <person name="Lobos E.A."/>
            <person name="Fulton L."/>
            <person name="Fulton R."/>
            <person name="Courtney L."/>
            <person name="Fronick C."/>
            <person name="O'Laughlin M."/>
            <person name="Godfrey J."/>
            <person name="Wilson R.M."/>
            <person name="Miner T."/>
            <person name="Farmer C."/>
            <person name="Delehaunty K."/>
            <person name="Cordes M."/>
            <person name="Minx P."/>
            <person name="Tomlinson C."/>
            <person name="Chen J."/>
            <person name="Wollam A."/>
            <person name="Pepin K.H."/>
            <person name="Bhonagiri V."/>
            <person name="Zhang X."/>
            <person name="Suruliraj S."/>
            <person name="Warren W."/>
            <person name="Mitreva M."/>
            <person name="Mardis E.R."/>
            <person name="Wilson R.K."/>
        </authorList>
    </citation>
    <scope>NUCLEOTIDE SEQUENCE [LARGE SCALE GENOMIC DNA]</scope>
    <source>
        <strain evidence="2 3">F0055</strain>
    </source>
</reference>
<evidence type="ECO:0000313" key="3">
    <source>
        <dbReference type="Proteomes" id="UP000010433"/>
    </source>
</evidence>
<evidence type="ECO:0000313" key="2">
    <source>
        <dbReference type="EMBL" id="EKY02901.1"/>
    </source>
</evidence>
<dbReference type="STRING" id="1127699.HMPREF9151_00608"/>
<gene>
    <name evidence="2" type="ORF">HMPREF9151_00608</name>
</gene>
<dbReference type="Pfam" id="PF07610">
    <property type="entry name" value="DUF1573"/>
    <property type="match status" value="1"/>
</dbReference>
<dbReference type="HOGENOM" id="CLU_051681_0_0_10"/>
<dbReference type="RefSeq" id="WP_009161777.1">
    <property type="nucleotide sequence ID" value="NZ_KB290974.1"/>
</dbReference>
<organism evidence="2 3">
    <name type="scientific">Hoylesella saccharolytica F0055</name>
    <dbReference type="NCBI Taxonomy" id="1127699"/>
    <lineage>
        <taxon>Bacteria</taxon>
        <taxon>Pseudomonadati</taxon>
        <taxon>Bacteroidota</taxon>
        <taxon>Bacteroidia</taxon>
        <taxon>Bacteroidales</taxon>
        <taxon>Prevotellaceae</taxon>
        <taxon>Hoylesella</taxon>
    </lineage>
</organism>
<dbReference type="PANTHER" id="PTHR37833">
    <property type="entry name" value="LIPOPROTEIN-RELATED"/>
    <property type="match status" value="1"/>
</dbReference>
<dbReference type="EMBL" id="AMEP01000044">
    <property type="protein sequence ID" value="EKY02901.1"/>
    <property type="molecule type" value="Genomic_DNA"/>
</dbReference>
<dbReference type="Gene3D" id="2.60.40.10">
    <property type="entry name" value="Immunoglobulins"/>
    <property type="match status" value="3"/>
</dbReference>
<accession>L1NHV1</accession>
<dbReference type="PANTHER" id="PTHR37833:SF1">
    <property type="entry name" value="SIGNAL PEPTIDE PROTEIN"/>
    <property type="match status" value="1"/>
</dbReference>
<dbReference type="InterPro" id="IPR013783">
    <property type="entry name" value="Ig-like_fold"/>
</dbReference>
<evidence type="ECO:0008006" key="4">
    <source>
        <dbReference type="Google" id="ProtNLM"/>
    </source>
</evidence>
<name>L1NHV1_9BACT</name>
<dbReference type="AlphaFoldDB" id="L1NHV1"/>
<keyword evidence="3" id="KW-1185">Reference proteome</keyword>
<dbReference type="OrthoDB" id="1466304at2"/>